<dbReference type="InterPro" id="IPR014507">
    <property type="entry name" value="Baseplate_assembly_J_pred"/>
</dbReference>
<dbReference type="PIRSF" id="PIRSF020481">
    <property type="entry name" value="BAP"/>
    <property type="match status" value="1"/>
</dbReference>
<feature type="domain" description="Baseplate protein J-like barrel" evidence="1">
    <location>
        <begin position="100"/>
        <end position="178"/>
    </location>
</feature>
<dbReference type="PANTHER" id="PTHR37829:SF3">
    <property type="entry name" value="PROTEIN JAYE-RELATED"/>
    <property type="match status" value="1"/>
</dbReference>
<proteinExistence type="predicted"/>
<dbReference type="InterPro" id="IPR052399">
    <property type="entry name" value="Phage_Baseplate_Assmbl_Protein"/>
</dbReference>
<dbReference type="Pfam" id="PF26078">
    <property type="entry name" value="Baseplate_J_M"/>
    <property type="match status" value="1"/>
</dbReference>
<dbReference type="Pfam" id="PF04865">
    <property type="entry name" value="Baseplate_J"/>
    <property type="match status" value="1"/>
</dbReference>
<dbReference type="RefSeq" id="WP_154466867.1">
    <property type="nucleotide sequence ID" value="NZ_VUMI01000038.1"/>
</dbReference>
<evidence type="ECO:0000259" key="2">
    <source>
        <dbReference type="Pfam" id="PF26078"/>
    </source>
</evidence>
<feature type="domain" description="Baseplate J-like central" evidence="2">
    <location>
        <begin position="200"/>
        <end position="271"/>
    </location>
</feature>
<organism evidence="3 4">
    <name type="scientific">Eisenbergiella porci</name>
    <dbReference type="NCBI Taxonomy" id="2652274"/>
    <lineage>
        <taxon>Bacteria</taxon>
        <taxon>Bacillati</taxon>
        <taxon>Bacillota</taxon>
        <taxon>Clostridia</taxon>
        <taxon>Lachnospirales</taxon>
        <taxon>Lachnospiraceae</taxon>
        <taxon>Eisenbergiella</taxon>
    </lineage>
</organism>
<protein>
    <submittedName>
        <fullName evidence="3">Baseplate J/gp47 family protein</fullName>
    </submittedName>
</protein>
<evidence type="ECO:0000313" key="3">
    <source>
        <dbReference type="EMBL" id="MSS90417.1"/>
    </source>
</evidence>
<sequence>MSDLKFIETNASEIYEIVIGSLENKCGEDLYPGDERRIFGEAMVPLVVALFNAVNDACRQKMLRYARGEVLDALGERENVTRSAAVSATTTERFSLNTAISENIIIPKGTRVTSDYTNYFATDTTAVLAAGDTFVDVPVTAETGGSSANGITIGQINVLVDTVPYIDSVSNTAATSGGSDEETDDAYRDRIRTSGASLSVAGPPNAYKYWAMEADSTVADAAVGSPSPGVVLITPICYGGEIPDESILAKVLEKCSADDIRPLTDLVKVQAPSVEAYDIELKYYTTEADESACVETIEGDGGAIDKYVYWQGSALNRDINPDYLRKLILAPNWSDDAVGAVRVEVISPTFKELNSTTVAKFSGNLTVTHAITDSE</sequence>
<evidence type="ECO:0000259" key="1">
    <source>
        <dbReference type="Pfam" id="PF04865"/>
    </source>
</evidence>
<accession>A0A6N7WIV4</accession>
<dbReference type="EMBL" id="VUMI01000038">
    <property type="protein sequence ID" value="MSS90417.1"/>
    <property type="molecule type" value="Genomic_DNA"/>
</dbReference>
<dbReference type="InterPro" id="IPR058531">
    <property type="entry name" value="Baseplate_J_M"/>
</dbReference>
<dbReference type="PANTHER" id="PTHR37829">
    <property type="entry name" value="PHAGE-LIKE ELEMENT PBSX PROTEIN XKDT"/>
    <property type="match status" value="1"/>
</dbReference>
<reference evidence="3 4" key="1">
    <citation type="submission" date="2019-08" db="EMBL/GenBank/DDBJ databases">
        <title>In-depth cultivation of the pig gut microbiome towards novel bacterial diversity and tailored functional studies.</title>
        <authorList>
            <person name="Wylensek D."/>
            <person name="Hitch T.C.A."/>
            <person name="Clavel T."/>
        </authorList>
    </citation>
    <scope>NUCLEOTIDE SEQUENCE [LARGE SCALE GENOMIC DNA]</scope>
    <source>
        <strain evidence="3 4">WCA-389-WT-23B</strain>
    </source>
</reference>
<name>A0A6N7WIV4_9FIRM</name>
<dbReference type="GeneID" id="86055255"/>
<dbReference type="InterPro" id="IPR006949">
    <property type="entry name" value="Barrel_Baseplate_J-like"/>
</dbReference>
<gene>
    <name evidence="3" type="ORF">FYJ45_19680</name>
</gene>
<dbReference type="Proteomes" id="UP000436047">
    <property type="component" value="Unassembled WGS sequence"/>
</dbReference>
<keyword evidence="4" id="KW-1185">Reference proteome</keyword>
<dbReference type="AlphaFoldDB" id="A0A6N7WIV4"/>
<evidence type="ECO:0000313" key="4">
    <source>
        <dbReference type="Proteomes" id="UP000436047"/>
    </source>
</evidence>
<comment type="caution">
    <text evidence="3">The sequence shown here is derived from an EMBL/GenBank/DDBJ whole genome shotgun (WGS) entry which is preliminary data.</text>
</comment>